<evidence type="ECO:0000313" key="2">
    <source>
        <dbReference type="EMBL" id="EFE71722.2"/>
    </source>
</evidence>
<reference evidence="3" key="1">
    <citation type="submission" date="2008-12" db="EMBL/GenBank/DDBJ databases">
        <title>Annotation of Streptomyces ghanaensis ATCC 14672.</title>
        <authorList>
            <consortium name="The Broad Institute Genome Sequencing Platform"/>
            <consortium name="Broad Institute Microbial Sequencing Center"/>
            <person name="Fischbach M."/>
            <person name="Ward D."/>
            <person name="Young S."/>
            <person name="Kodira C.D."/>
            <person name="Zeng Q."/>
            <person name="Koehrsen M."/>
            <person name="Godfrey P."/>
            <person name="Alvarado L."/>
            <person name="Berlin A.M."/>
            <person name="Borenstein D."/>
            <person name="Chen Z."/>
            <person name="Engels R."/>
            <person name="Freedman E."/>
            <person name="Gellesch M."/>
            <person name="Goldberg J."/>
            <person name="Griggs A."/>
            <person name="Gujja S."/>
            <person name="Heiman D.I."/>
            <person name="Hepburn T.A."/>
            <person name="Howarth C."/>
            <person name="Jen D."/>
            <person name="Larson L."/>
            <person name="Lewis B."/>
            <person name="Mehta T."/>
            <person name="Park D."/>
            <person name="Pearson M."/>
            <person name="Roberts A."/>
            <person name="Saif S."/>
            <person name="Shea T.D."/>
            <person name="Shenoy N."/>
            <person name="Sisk P."/>
            <person name="Stolte C."/>
            <person name="Sykes S.N."/>
            <person name="Walk T."/>
            <person name="White J."/>
            <person name="Yandava C."/>
            <person name="Straight P."/>
            <person name="Clardy J."/>
            <person name="Hung D."/>
            <person name="Kolter R."/>
            <person name="Mekalanos J."/>
            <person name="Walker S."/>
            <person name="Walsh C.T."/>
            <person name="Wieland B.L.C."/>
            <person name="Ilzarbe M."/>
            <person name="Galagan J."/>
            <person name="Nusbaum C."/>
            <person name="Birren B."/>
        </authorList>
    </citation>
    <scope>NUCLEOTIDE SEQUENCE [LARGE SCALE GENOMIC DNA]</scope>
    <source>
        <strain evidence="3">ATCC 14672 / DSM 40746 / JCM 4963 / KCTC 9882 / NRRL B-12104 / FH 1290</strain>
    </source>
</reference>
<sequence length="56" mass="5510">MVRISLSCTSGPSPLPRIRRNGGPTEALHGSAAATCPARGAGSPVSPPVSEGGEDP</sequence>
<dbReference type="Proteomes" id="UP000003824">
    <property type="component" value="Unassembled WGS sequence"/>
</dbReference>
<dbReference type="AlphaFoldDB" id="D6A5L0"/>
<organism evidence="2 3">
    <name type="scientific">Streptomyces viridosporus (strain ATCC 14672 / DSM 40746 / JCM 4963 / KCTC 9882 / NRRL B-12104 / FH 1290)</name>
    <name type="common">Streptomyces ghanaensis</name>
    <dbReference type="NCBI Taxonomy" id="566461"/>
    <lineage>
        <taxon>Bacteria</taxon>
        <taxon>Bacillati</taxon>
        <taxon>Actinomycetota</taxon>
        <taxon>Actinomycetes</taxon>
        <taxon>Kitasatosporales</taxon>
        <taxon>Streptomycetaceae</taxon>
        <taxon>Streptomyces</taxon>
    </lineage>
</organism>
<evidence type="ECO:0000256" key="1">
    <source>
        <dbReference type="SAM" id="MobiDB-lite"/>
    </source>
</evidence>
<name>D6A5L0_STRV1</name>
<evidence type="ECO:0000313" key="3">
    <source>
        <dbReference type="Proteomes" id="UP000003824"/>
    </source>
</evidence>
<accession>D6A5L0</accession>
<feature type="compositionally biased region" description="Polar residues" evidence="1">
    <location>
        <begin position="1"/>
        <end position="12"/>
    </location>
</feature>
<gene>
    <name evidence="2" type="ORF">SSFG_06958</name>
</gene>
<feature type="region of interest" description="Disordered" evidence="1">
    <location>
        <begin position="1"/>
        <end position="56"/>
    </location>
</feature>
<dbReference type="EMBL" id="DS999641">
    <property type="protein sequence ID" value="EFE71722.2"/>
    <property type="molecule type" value="Genomic_DNA"/>
</dbReference>
<proteinExistence type="predicted"/>
<protein>
    <submittedName>
        <fullName evidence="2">Predicted protein</fullName>
    </submittedName>
</protein>